<sequence>MLKSQKQNKKKHICFKIKKKACLKNLVLWWEIIPQFWTKAFSMQSFREHEISLILCGTTVQSDFFSHSDTKEPTSIQSCNTGFAKGMCGTESPVLKNCSWCEFRQTASAAVLAFQYSIDVVSFSQERWNQAFSYSLSGPKDT</sequence>
<name>A0ABU7D9K1_9TELE</name>
<dbReference type="EMBL" id="JAHUTJ010018500">
    <property type="protein sequence ID" value="MED6271556.1"/>
    <property type="molecule type" value="Genomic_DNA"/>
</dbReference>
<protein>
    <submittedName>
        <fullName evidence="1">Uncharacterized protein</fullName>
    </submittedName>
</protein>
<gene>
    <name evidence="1" type="ORF">CHARACLAT_021507</name>
</gene>
<keyword evidence="2" id="KW-1185">Reference proteome</keyword>
<evidence type="ECO:0000313" key="2">
    <source>
        <dbReference type="Proteomes" id="UP001352852"/>
    </source>
</evidence>
<dbReference type="Proteomes" id="UP001352852">
    <property type="component" value="Unassembled WGS sequence"/>
</dbReference>
<organism evidence="1 2">
    <name type="scientific">Characodon lateralis</name>
    <dbReference type="NCBI Taxonomy" id="208331"/>
    <lineage>
        <taxon>Eukaryota</taxon>
        <taxon>Metazoa</taxon>
        <taxon>Chordata</taxon>
        <taxon>Craniata</taxon>
        <taxon>Vertebrata</taxon>
        <taxon>Euteleostomi</taxon>
        <taxon>Actinopterygii</taxon>
        <taxon>Neopterygii</taxon>
        <taxon>Teleostei</taxon>
        <taxon>Neoteleostei</taxon>
        <taxon>Acanthomorphata</taxon>
        <taxon>Ovalentaria</taxon>
        <taxon>Atherinomorphae</taxon>
        <taxon>Cyprinodontiformes</taxon>
        <taxon>Goodeidae</taxon>
        <taxon>Characodon</taxon>
    </lineage>
</organism>
<reference evidence="1 2" key="1">
    <citation type="submission" date="2021-06" db="EMBL/GenBank/DDBJ databases">
        <authorList>
            <person name="Palmer J.M."/>
        </authorList>
    </citation>
    <scope>NUCLEOTIDE SEQUENCE [LARGE SCALE GENOMIC DNA]</scope>
    <source>
        <strain evidence="1 2">CL_MEX2019</strain>
        <tissue evidence="1">Muscle</tissue>
    </source>
</reference>
<proteinExistence type="predicted"/>
<accession>A0ABU7D9K1</accession>
<evidence type="ECO:0000313" key="1">
    <source>
        <dbReference type="EMBL" id="MED6271556.1"/>
    </source>
</evidence>
<comment type="caution">
    <text evidence="1">The sequence shown here is derived from an EMBL/GenBank/DDBJ whole genome shotgun (WGS) entry which is preliminary data.</text>
</comment>